<reference evidence="1 2" key="1">
    <citation type="submission" date="2016-08" db="EMBL/GenBank/DDBJ databases">
        <authorList>
            <person name="Seilhamer J.J."/>
        </authorList>
    </citation>
    <scope>NUCLEOTIDE SEQUENCE [LARGE SCALE GENOMIC DNA]</scope>
    <source>
        <strain evidence="1">ING2-E5A</strain>
    </source>
</reference>
<protein>
    <recommendedName>
        <fullName evidence="3">DUF3078 domain-containing protein</fullName>
    </recommendedName>
</protein>
<dbReference type="AlphaFoldDB" id="A0A1G4GAS4"/>
<dbReference type="EMBL" id="LT608328">
    <property type="protein sequence ID" value="SCM59608.1"/>
    <property type="molecule type" value="Genomic_DNA"/>
</dbReference>
<sequence length="506" mass="59216">MLKTTIMRQIGLFLIFLIAPLSIPKTAAQEIDSLKIFENITDIEKLIRQRQVQEAPPPQVVPGTVTPLPQLQDTSKYNPAIRVTVPLDYLYTRKENGTLQLPDNLFFTTSLEGLTFLDTIFYNPLFLPMIFTGKMLPSDLNFYPKKERNIYRGLLISPDKTFAPKLMHSAFVDSVRRDFYKSYPDRVKLSVFDLEGLPSSSKDTEVLETFNPFKELISTETSYSLNAPQVEKTEIRRRYWVYNGDHSFQLSQSYFSPNWHKGGTSNFTFVNTHVLRMNYRKEKVRFNNTFEWRLSVFTAPDDTIRKYRIGDDLIRYYGDFGLDAFAKKWSYSTNLDVRSQLFNNYPTNSNEIRSAFLAPLYVNGGVGLKYNLDKRFEKVRHRRVRLDLHLAPLSFNFRYIGNEKVSVTRYGIEEGKKHTMDLGSTVTANLIYDFNRYITWNSRLKYFTSYEKVEAEFENTLNMALTNAFSTRFFLNLRFDDSVPPDPKFKYLQITQLLSFGLNYKW</sequence>
<name>A0A1G4GAS4_9BACT</name>
<gene>
    <name evidence="1" type="ORF">ING2E5A_2813</name>
</gene>
<accession>A0A1G4GAS4</accession>
<keyword evidence="2" id="KW-1185">Reference proteome</keyword>
<dbReference type="InterPro" id="IPR021428">
    <property type="entry name" value="DUF3078"/>
</dbReference>
<organism evidence="1 2">
    <name type="scientific">Petrimonas mucosa</name>
    <dbReference type="NCBI Taxonomy" id="1642646"/>
    <lineage>
        <taxon>Bacteria</taxon>
        <taxon>Pseudomonadati</taxon>
        <taxon>Bacteroidota</taxon>
        <taxon>Bacteroidia</taxon>
        <taxon>Bacteroidales</taxon>
        <taxon>Dysgonomonadaceae</taxon>
        <taxon>Petrimonas</taxon>
    </lineage>
</organism>
<dbReference type="Pfam" id="PF11276">
    <property type="entry name" value="DUF3078"/>
    <property type="match status" value="1"/>
</dbReference>
<proteinExistence type="predicted"/>
<dbReference type="STRING" id="1642646.ING2E5A_2813"/>
<evidence type="ECO:0008006" key="3">
    <source>
        <dbReference type="Google" id="ProtNLM"/>
    </source>
</evidence>
<evidence type="ECO:0000313" key="1">
    <source>
        <dbReference type="EMBL" id="SCM59608.1"/>
    </source>
</evidence>
<evidence type="ECO:0000313" key="2">
    <source>
        <dbReference type="Proteomes" id="UP000178485"/>
    </source>
</evidence>
<dbReference type="Proteomes" id="UP000178485">
    <property type="component" value="Chromosome i"/>
</dbReference>
<dbReference type="KEGG" id="pmuc:ING2E5A_2813"/>